<proteinExistence type="predicted"/>
<accession>A0A0F8WHZ4</accession>
<organism evidence="1">
    <name type="scientific">marine sediment metagenome</name>
    <dbReference type="NCBI Taxonomy" id="412755"/>
    <lineage>
        <taxon>unclassified sequences</taxon>
        <taxon>metagenomes</taxon>
        <taxon>ecological metagenomes</taxon>
    </lineage>
</organism>
<name>A0A0F8WHZ4_9ZZZZ</name>
<feature type="non-terminal residue" evidence="1">
    <location>
        <position position="61"/>
    </location>
</feature>
<dbReference type="AlphaFoldDB" id="A0A0F8WHZ4"/>
<dbReference type="EMBL" id="LAZR01065093">
    <property type="protein sequence ID" value="KKK56238.1"/>
    <property type="molecule type" value="Genomic_DNA"/>
</dbReference>
<gene>
    <name evidence="1" type="ORF">LCGC14_3066520</name>
</gene>
<evidence type="ECO:0000313" key="1">
    <source>
        <dbReference type="EMBL" id="KKK56238.1"/>
    </source>
</evidence>
<comment type="caution">
    <text evidence="1">The sequence shown here is derived from an EMBL/GenBank/DDBJ whole genome shotgun (WGS) entry which is preliminary data.</text>
</comment>
<protein>
    <submittedName>
        <fullName evidence="1">Uncharacterized protein</fullName>
    </submittedName>
</protein>
<sequence length="61" mass="6723">MLILHYKGMRDAFMGLNHRIGWGKSSLHYGICSAIPGVHVEIENLLSDGDLSLDAAGFTRH</sequence>
<reference evidence="1" key="1">
    <citation type="journal article" date="2015" name="Nature">
        <title>Complex archaea that bridge the gap between prokaryotes and eukaryotes.</title>
        <authorList>
            <person name="Spang A."/>
            <person name="Saw J.H."/>
            <person name="Jorgensen S.L."/>
            <person name="Zaremba-Niedzwiedzka K."/>
            <person name="Martijn J."/>
            <person name="Lind A.E."/>
            <person name="van Eijk R."/>
            <person name="Schleper C."/>
            <person name="Guy L."/>
            <person name="Ettema T.J."/>
        </authorList>
    </citation>
    <scope>NUCLEOTIDE SEQUENCE</scope>
</reference>